<dbReference type="Pfam" id="PF07690">
    <property type="entry name" value="MFS_1"/>
    <property type="match status" value="1"/>
</dbReference>
<accession>A0ABS8PI21</accession>
<evidence type="ECO:0000256" key="1">
    <source>
        <dbReference type="ARBA" id="ARBA00004651"/>
    </source>
</evidence>
<keyword evidence="4 5" id="KW-0472">Membrane</keyword>
<evidence type="ECO:0000256" key="2">
    <source>
        <dbReference type="ARBA" id="ARBA00022692"/>
    </source>
</evidence>
<evidence type="ECO:0000259" key="6">
    <source>
        <dbReference type="PROSITE" id="PS50850"/>
    </source>
</evidence>
<evidence type="ECO:0000313" key="8">
    <source>
        <dbReference type="Proteomes" id="UP001199469"/>
    </source>
</evidence>
<feature type="transmembrane region" description="Helical" evidence="5">
    <location>
        <begin position="58"/>
        <end position="78"/>
    </location>
</feature>
<dbReference type="PROSITE" id="PS50850">
    <property type="entry name" value="MFS"/>
    <property type="match status" value="1"/>
</dbReference>
<evidence type="ECO:0000313" key="7">
    <source>
        <dbReference type="EMBL" id="MCD2197942.1"/>
    </source>
</evidence>
<dbReference type="InterPro" id="IPR020846">
    <property type="entry name" value="MFS_dom"/>
</dbReference>
<dbReference type="PRINTS" id="PR01036">
    <property type="entry name" value="TCRTETB"/>
</dbReference>
<feature type="transmembrane region" description="Helical" evidence="5">
    <location>
        <begin position="281"/>
        <end position="302"/>
    </location>
</feature>
<feature type="domain" description="Major facilitator superfamily (MFS) profile" evidence="6">
    <location>
        <begin position="25"/>
        <end position="428"/>
    </location>
</feature>
<feature type="transmembrane region" description="Helical" evidence="5">
    <location>
        <begin position="372"/>
        <end position="396"/>
    </location>
</feature>
<dbReference type="PANTHER" id="PTHR11662:SF399">
    <property type="entry name" value="FI19708P1-RELATED"/>
    <property type="match status" value="1"/>
</dbReference>
<dbReference type="InterPro" id="IPR036259">
    <property type="entry name" value="MFS_trans_sf"/>
</dbReference>
<feature type="transmembrane region" description="Helical" evidence="5">
    <location>
        <begin position="90"/>
        <end position="110"/>
    </location>
</feature>
<dbReference type="InterPro" id="IPR050382">
    <property type="entry name" value="MFS_Na/Anion_cotransporter"/>
</dbReference>
<evidence type="ECO:0000256" key="4">
    <source>
        <dbReference type="ARBA" id="ARBA00023136"/>
    </source>
</evidence>
<evidence type="ECO:0000256" key="3">
    <source>
        <dbReference type="ARBA" id="ARBA00022989"/>
    </source>
</evidence>
<dbReference type="CDD" id="cd17319">
    <property type="entry name" value="MFS_ExuT_GudP_like"/>
    <property type="match status" value="1"/>
</dbReference>
<gene>
    <name evidence="7" type="ORF">LQ327_31685</name>
</gene>
<keyword evidence="3 5" id="KW-1133">Transmembrane helix</keyword>
<name>A0ABS8PI21_9PSEU</name>
<feature type="transmembrane region" description="Helical" evidence="5">
    <location>
        <begin position="240"/>
        <end position="261"/>
    </location>
</feature>
<dbReference type="Proteomes" id="UP001199469">
    <property type="component" value="Unassembled WGS sequence"/>
</dbReference>
<feature type="transmembrane region" description="Helical" evidence="5">
    <location>
        <begin position="21"/>
        <end position="38"/>
    </location>
</feature>
<dbReference type="SUPFAM" id="SSF103473">
    <property type="entry name" value="MFS general substrate transporter"/>
    <property type="match status" value="1"/>
</dbReference>
<organism evidence="7 8">
    <name type="scientific">Actinomycetospora endophytica</name>
    <dbReference type="NCBI Taxonomy" id="2291215"/>
    <lineage>
        <taxon>Bacteria</taxon>
        <taxon>Bacillati</taxon>
        <taxon>Actinomycetota</taxon>
        <taxon>Actinomycetes</taxon>
        <taxon>Pseudonocardiales</taxon>
        <taxon>Pseudonocardiaceae</taxon>
        <taxon>Actinomycetospora</taxon>
    </lineage>
</organism>
<keyword evidence="2 5" id="KW-0812">Transmembrane</keyword>
<evidence type="ECO:0000256" key="5">
    <source>
        <dbReference type="SAM" id="Phobius"/>
    </source>
</evidence>
<dbReference type="EMBL" id="JAJNDB010000010">
    <property type="protein sequence ID" value="MCD2197942.1"/>
    <property type="molecule type" value="Genomic_DNA"/>
</dbReference>
<dbReference type="Gene3D" id="1.20.1250.20">
    <property type="entry name" value="MFS general substrate transporter like domains"/>
    <property type="match status" value="2"/>
</dbReference>
<comment type="caution">
    <text evidence="7">The sequence shown here is derived from an EMBL/GenBank/DDBJ whole genome shotgun (WGS) entry which is preliminary data.</text>
</comment>
<feature type="transmembrane region" description="Helical" evidence="5">
    <location>
        <begin position="314"/>
        <end position="331"/>
    </location>
</feature>
<proteinExistence type="predicted"/>
<keyword evidence="8" id="KW-1185">Reference proteome</keyword>
<feature type="transmembrane region" description="Helical" evidence="5">
    <location>
        <begin position="179"/>
        <end position="199"/>
    </location>
</feature>
<dbReference type="RefSeq" id="WP_230740414.1">
    <property type="nucleotide sequence ID" value="NZ_JAJNDB010000010.1"/>
</dbReference>
<reference evidence="7 8" key="1">
    <citation type="submission" date="2021-11" db="EMBL/GenBank/DDBJ databases">
        <title>Draft genome sequence of Actinomycetospora sp. SF1 isolated from the rhizosphere soil.</title>
        <authorList>
            <person name="Duangmal K."/>
            <person name="Chantavorakit T."/>
        </authorList>
    </citation>
    <scope>NUCLEOTIDE SEQUENCE [LARGE SCALE GENOMIC DNA]</scope>
    <source>
        <strain evidence="7 8">TBRC 5722</strain>
    </source>
</reference>
<feature type="transmembrane region" description="Helical" evidence="5">
    <location>
        <begin position="146"/>
        <end position="167"/>
    </location>
</feature>
<dbReference type="InterPro" id="IPR011701">
    <property type="entry name" value="MFS"/>
</dbReference>
<feature type="transmembrane region" description="Helical" evidence="5">
    <location>
        <begin position="402"/>
        <end position="424"/>
    </location>
</feature>
<sequence>MSAIEHDPTATTDLTSRVPRRRWLVTGLVLVITTVAFIDRVNLSVAAPVLIREFGTNTAVMGLLLSSFSWTYTLLNLPAGRLVDRVGPRVAYTGALLVWSVASLAGAGVSSAGAMFGPRLLLGVGEAPFIPAAVRTLSDWLPRSERGLASGVFISGVALGSAVGPPILGAVVSAAGWRAGFLVTAALSLVVAVVWFLWYRSPGTDPRLSAAERALIEADQEPVERVGAAPWRVLVRHRDVWALTAGYFCLLYILYTFVSWVPGYLVADRHMTLLGSGFATAVPWLCAVVVTIVGGKLVDLAVRRGLRVVTARKVVLVGGMVAALAILGTALTGSSVVAIVCLSVSTSGISLANGACWAATQDVARRSGLTGSAAGFVNGIANVGGLLGPIVTGYLAYATYSFVVPLVVAAGLALVGALVWLGALRAGEH</sequence>
<protein>
    <submittedName>
        <fullName evidence="7">MFS transporter</fullName>
    </submittedName>
</protein>
<dbReference type="PANTHER" id="PTHR11662">
    <property type="entry name" value="SOLUTE CARRIER FAMILY 17"/>
    <property type="match status" value="1"/>
</dbReference>
<comment type="subcellular location">
    <subcellularLocation>
        <location evidence="1">Cell membrane</location>
        <topology evidence="1">Multi-pass membrane protein</topology>
    </subcellularLocation>
</comment>